<organism evidence="1 2">
    <name type="scientific">Paenibacillus violae</name>
    <dbReference type="NCBI Taxonomy" id="3077234"/>
    <lineage>
        <taxon>Bacteria</taxon>
        <taxon>Bacillati</taxon>
        <taxon>Bacillota</taxon>
        <taxon>Bacilli</taxon>
        <taxon>Bacillales</taxon>
        <taxon>Paenibacillaceae</taxon>
        <taxon>Paenibacillus</taxon>
    </lineage>
</organism>
<protein>
    <submittedName>
        <fullName evidence="1">Uncharacterized protein</fullName>
    </submittedName>
</protein>
<accession>A0ABU3RK47</accession>
<comment type="caution">
    <text evidence="1">The sequence shown here is derived from an EMBL/GenBank/DDBJ whole genome shotgun (WGS) entry which is preliminary data.</text>
</comment>
<dbReference type="EMBL" id="JAWCUD010000011">
    <property type="protein sequence ID" value="MDU0204662.1"/>
    <property type="molecule type" value="Genomic_DNA"/>
</dbReference>
<proteinExistence type="predicted"/>
<dbReference type="Proteomes" id="UP001260980">
    <property type="component" value="Unassembled WGS sequence"/>
</dbReference>
<name>A0ABU3RK47_9BACL</name>
<gene>
    <name evidence="1" type="ORF">RQP52_26600</name>
</gene>
<evidence type="ECO:0000313" key="2">
    <source>
        <dbReference type="Proteomes" id="UP001260980"/>
    </source>
</evidence>
<evidence type="ECO:0000313" key="1">
    <source>
        <dbReference type="EMBL" id="MDU0204662.1"/>
    </source>
</evidence>
<keyword evidence="2" id="KW-1185">Reference proteome</keyword>
<reference evidence="1 2" key="1">
    <citation type="submission" date="2023-10" db="EMBL/GenBank/DDBJ databases">
        <title>Paenibacillus strain PFR10 Genome sequencing and assembly.</title>
        <authorList>
            <person name="Kim I."/>
        </authorList>
    </citation>
    <scope>NUCLEOTIDE SEQUENCE [LARGE SCALE GENOMIC DNA]</scope>
    <source>
        <strain evidence="1 2">PFR10</strain>
    </source>
</reference>
<sequence length="84" mass="9442">MMEKMSAGLYEEARDLQYRANEVTETYSKAAIGNLPGIKLLIEEIFQIPVGYCSPTGPFHGVYHTSDTATELIETYRKNILVNV</sequence>